<sequence>MKLDKDIENIISQGKDFALYRLPLQTTCHFIDGQKPTKEVQSLSRLCDIEGFLISPFSTDGCEKTLLIRGNNLCFELPTNGDYLHIDYHLNNEKSSYTEDFERFSSALRDGDLKKIVLARKPFIQIDYNANETLHFFLKACNLYPRNFVTLWHTSLSGTWLVATPELLLEQEGNTFRTMALAGTRSIHEKDVVDVESWDAKNRHEQQMVADYISGILNDKGTIVESAGPYPSQSGELMHLRTDYTFNSTSPVGDILSSLHPTPAVCGFPKQIAYDKIVSLESIDREYYAGFCGPLNINKRSGLYVTLRCMKFVQGGAYAYAGGGLLKESNASEEWTETCRKIETLLKILE</sequence>
<protein>
    <submittedName>
        <fullName evidence="2">Isochorismate synthase</fullName>
    </submittedName>
</protein>
<dbReference type="OrthoDB" id="9806579at2"/>
<dbReference type="EMBL" id="CP033459">
    <property type="protein sequence ID" value="QFQ11869.1"/>
    <property type="molecule type" value="Genomic_DNA"/>
</dbReference>
<dbReference type="Pfam" id="PF00425">
    <property type="entry name" value="Chorismate_bind"/>
    <property type="match status" value="1"/>
</dbReference>
<dbReference type="PANTHER" id="PTHR42839:SF2">
    <property type="entry name" value="ISOCHORISMATE SYNTHASE ENTC"/>
    <property type="match status" value="1"/>
</dbReference>
<dbReference type="SUPFAM" id="SSF56322">
    <property type="entry name" value="ADC synthase"/>
    <property type="match status" value="1"/>
</dbReference>
<evidence type="ECO:0000313" key="2">
    <source>
        <dbReference type="EMBL" id="QFQ11869.1"/>
    </source>
</evidence>
<dbReference type="Gene3D" id="3.60.120.10">
    <property type="entry name" value="Anthranilate synthase"/>
    <property type="match status" value="1"/>
</dbReference>
<evidence type="ECO:0000259" key="1">
    <source>
        <dbReference type="Pfam" id="PF00425"/>
    </source>
</evidence>
<reference evidence="2 3" key="1">
    <citation type="submission" date="2018-11" db="EMBL/GenBank/DDBJ databases">
        <authorList>
            <person name="Na S.W."/>
            <person name="Baik M."/>
        </authorList>
    </citation>
    <scope>NUCLEOTIDE SEQUENCE [LARGE SCALE GENOMIC DNA]</scope>
    <source>
        <strain evidence="2 3">E39</strain>
    </source>
</reference>
<dbReference type="InterPro" id="IPR005801">
    <property type="entry name" value="ADC_synthase"/>
</dbReference>
<dbReference type="InterPro" id="IPR015890">
    <property type="entry name" value="Chorismate_C"/>
</dbReference>
<evidence type="ECO:0000313" key="3">
    <source>
        <dbReference type="Proteomes" id="UP000249375"/>
    </source>
</evidence>
<organism evidence="2 3">
    <name type="scientific">Pseudoprevotella muciniphila</name>
    <dbReference type="NCBI Taxonomy" id="2133944"/>
    <lineage>
        <taxon>Bacteria</taxon>
        <taxon>Pseudomonadati</taxon>
        <taxon>Bacteroidota</taxon>
        <taxon>Bacteroidia</taxon>
        <taxon>Bacteroidales</taxon>
        <taxon>Prevotellaceae</taxon>
        <taxon>Pseudoprevotella</taxon>
    </lineage>
</organism>
<feature type="domain" description="Chorismate-utilising enzyme C-terminal" evidence="1">
    <location>
        <begin position="94"/>
        <end position="341"/>
    </location>
</feature>
<keyword evidence="3" id="KW-1185">Reference proteome</keyword>
<dbReference type="Proteomes" id="UP000249375">
    <property type="component" value="Chromosome"/>
</dbReference>
<dbReference type="KEGG" id="alq:C7Y71_001875"/>
<dbReference type="AlphaFoldDB" id="A0A5P8E4C6"/>
<name>A0A5P8E4C6_9BACT</name>
<gene>
    <name evidence="2" type="ORF">C7Y71_001875</name>
</gene>
<accession>A0A5P8E4C6</accession>
<dbReference type="PANTHER" id="PTHR42839">
    <property type="entry name" value="ISOCHORISMATE SYNTHASE ENTC"/>
    <property type="match status" value="1"/>
</dbReference>
<proteinExistence type="predicted"/>